<feature type="chain" id="PRO_5036131335" description="Lipoprotein" evidence="1">
    <location>
        <begin position="23"/>
        <end position="157"/>
    </location>
</feature>
<dbReference type="EMBL" id="WOBN01000027">
    <property type="protein sequence ID" value="MUK50783.1"/>
    <property type="molecule type" value="Genomic_DNA"/>
</dbReference>
<dbReference type="PROSITE" id="PS51257">
    <property type="entry name" value="PROKAR_LIPOPROTEIN"/>
    <property type="match status" value="1"/>
</dbReference>
<dbReference type="RefSeq" id="WP_146866138.1">
    <property type="nucleotide sequence ID" value="NZ_BJTZ01000033.1"/>
</dbReference>
<comment type="caution">
    <text evidence="2">The sequence shown here is derived from an EMBL/GenBank/DDBJ whole genome shotgun (WGS) entry which is preliminary data.</text>
</comment>
<dbReference type="AlphaFoldDB" id="A0A510ULN4"/>
<evidence type="ECO:0008006" key="6">
    <source>
        <dbReference type="Google" id="ProtNLM"/>
    </source>
</evidence>
<gene>
    <name evidence="2" type="ORF">AFI02nite_36090</name>
    <name evidence="3" type="ORF">GNP88_16665</name>
</gene>
<evidence type="ECO:0000256" key="1">
    <source>
        <dbReference type="SAM" id="SignalP"/>
    </source>
</evidence>
<proteinExistence type="predicted"/>
<dbReference type="EMBL" id="BJTZ01000033">
    <property type="protein sequence ID" value="GEK15573.1"/>
    <property type="molecule type" value="Genomic_DNA"/>
</dbReference>
<evidence type="ECO:0000313" key="3">
    <source>
        <dbReference type="EMBL" id="MUK50783.1"/>
    </source>
</evidence>
<reference evidence="3 5" key="2">
    <citation type="submission" date="2019-11" db="EMBL/GenBank/DDBJ databases">
        <title>Using colonization assays and comparative genomics to discover symbiosis behaviors and factors in Vibrio fischeri.</title>
        <authorList>
            <person name="Bongrand C."/>
            <person name="Moriano-Gutierrez S."/>
            <person name="Arevalo P."/>
            <person name="Mcfall-Ngai M."/>
            <person name="Visick K."/>
            <person name="Polz M.F."/>
            <person name="Ruby E.G."/>
        </authorList>
    </citation>
    <scope>NUCLEOTIDE SEQUENCE [LARGE SCALE GENOMIC DNA]</scope>
    <source>
        <strain evidence="5">emors.4.1</strain>
        <strain evidence="3">Emors.4.1</strain>
    </source>
</reference>
<keyword evidence="1" id="KW-0732">Signal</keyword>
<evidence type="ECO:0000313" key="4">
    <source>
        <dbReference type="Proteomes" id="UP000321787"/>
    </source>
</evidence>
<organism evidence="2 4">
    <name type="scientific">Aliivibrio fischeri</name>
    <name type="common">Vibrio fischeri</name>
    <dbReference type="NCBI Taxonomy" id="668"/>
    <lineage>
        <taxon>Bacteria</taxon>
        <taxon>Pseudomonadati</taxon>
        <taxon>Pseudomonadota</taxon>
        <taxon>Gammaproteobacteria</taxon>
        <taxon>Vibrionales</taxon>
        <taxon>Vibrionaceae</taxon>
        <taxon>Aliivibrio</taxon>
    </lineage>
</organism>
<name>A0A510ULN4_ALIFS</name>
<evidence type="ECO:0000313" key="2">
    <source>
        <dbReference type="EMBL" id="GEK15573.1"/>
    </source>
</evidence>
<dbReference type="Proteomes" id="UP000448038">
    <property type="component" value="Unassembled WGS sequence"/>
</dbReference>
<protein>
    <recommendedName>
        <fullName evidence="6">Lipoprotein</fullName>
    </recommendedName>
</protein>
<sequence>MSTIVNKMGRICLIFGLMILIAACNSDSSGSGDSTYSGGSRSTPSVQSVMDLEISAENNLDSVYSVDVDIDISSISTKRAFVSICNNSDAKGDLSKLDFDMCFVKGNLEQGIGEFDLRVANHNDELITIIWVMEKDREPLTYTFSHNKQKESYWLIN</sequence>
<dbReference type="Proteomes" id="UP000321787">
    <property type="component" value="Unassembled WGS sequence"/>
</dbReference>
<feature type="signal peptide" evidence="1">
    <location>
        <begin position="1"/>
        <end position="22"/>
    </location>
</feature>
<reference evidence="2 4" key="1">
    <citation type="submission" date="2019-07" db="EMBL/GenBank/DDBJ databases">
        <title>Whole genome shotgun sequence of Aliivibrio fischeri NBRC 101058.</title>
        <authorList>
            <person name="Hosoyama A."/>
            <person name="Uohara A."/>
            <person name="Ohji S."/>
            <person name="Ichikawa N."/>
        </authorList>
    </citation>
    <scope>NUCLEOTIDE SEQUENCE [LARGE SCALE GENOMIC DNA]</scope>
    <source>
        <strain evidence="2 4">NBRC 101058</strain>
    </source>
</reference>
<accession>A0A510ULN4</accession>
<evidence type="ECO:0000313" key="5">
    <source>
        <dbReference type="Proteomes" id="UP000448038"/>
    </source>
</evidence>